<dbReference type="SMART" id="SM00054">
    <property type="entry name" value="EFh"/>
    <property type="match status" value="2"/>
</dbReference>
<evidence type="ECO:0000256" key="3">
    <source>
        <dbReference type="ARBA" id="ARBA00022538"/>
    </source>
</evidence>
<dbReference type="InterPro" id="IPR018247">
    <property type="entry name" value="EF_Hand_1_Ca_BS"/>
</dbReference>
<comment type="subcellular location">
    <subcellularLocation>
        <location evidence="1">Membrane</location>
        <topology evidence="1">Multi-pass membrane protein</topology>
    </subcellularLocation>
</comment>
<evidence type="ECO:0000256" key="10">
    <source>
        <dbReference type="ARBA" id="ARBA00023136"/>
    </source>
</evidence>
<gene>
    <name evidence="15" type="ORF">PCOR1329_LOCUS19906</name>
</gene>
<keyword evidence="3" id="KW-0633">Potassium transport</keyword>
<evidence type="ECO:0000256" key="12">
    <source>
        <dbReference type="SAM" id="MobiDB-lite"/>
    </source>
</evidence>
<name>A0ABN9RGV3_9DINO</name>
<dbReference type="PROSITE" id="PS00018">
    <property type="entry name" value="EF_HAND_1"/>
    <property type="match status" value="1"/>
</dbReference>
<keyword evidence="6" id="KW-0106">Calcium</keyword>
<evidence type="ECO:0000256" key="4">
    <source>
        <dbReference type="ARBA" id="ARBA00022692"/>
    </source>
</evidence>
<dbReference type="Proteomes" id="UP001189429">
    <property type="component" value="Unassembled WGS sequence"/>
</dbReference>
<dbReference type="Gene3D" id="1.10.238.10">
    <property type="entry name" value="EF-hand"/>
    <property type="match status" value="1"/>
</dbReference>
<dbReference type="PRINTS" id="PR00169">
    <property type="entry name" value="KCHANNEL"/>
</dbReference>
<evidence type="ECO:0000256" key="7">
    <source>
        <dbReference type="ARBA" id="ARBA00022958"/>
    </source>
</evidence>
<dbReference type="Pfam" id="PF00520">
    <property type="entry name" value="Ion_trans"/>
    <property type="match status" value="1"/>
</dbReference>
<dbReference type="EMBL" id="CAUYUJ010006402">
    <property type="protein sequence ID" value="CAK0817254.1"/>
    <property type="molecule type" value="Genomic_DNA"/>
</dbReference>
<dbReference type="Pfam" id="PF13499">
    <property type="entry name" value="EF-hand_7"/>
    <property type="match status" value="1"/>
</dbReference>
<feature type="region of interest" description="Disordered" evidence="12">
    <location>
        <begin position="216"/>
        <end position="263"/>
    </location>
</feature>
<evidence type="ECO:0000256" key="6">
    <source>
        <dbReference type="ARBA" id="ARBA00022837"/>
    </source>
</evidence>
<keyword evidence="16" id="KW-1185">Reference proteome</keyword>
<dbReference type="InterPro" id="IPR002048">
    <property type="entry name" value="EF_hand_dom"/>
</dbReference>
<dbReference type="InterPro" id="IPR005821">
    <property type="entry name" value="Ion_trans_dom"/>
</dbReference>
<keyword evidence="8 13" id="KW-1133">Transmembrane helix</keyword>
<evidence type="ECO:0000256" key="1">
    <source>
        <dbReference type="ARBA" id="ARBA00004141"/>
    </source>
</evidence>
<evidence type="ECO:0000256" key="8">
    <source>
        <dbReference type="ARBA" id="ARBA00022989"/>
    </source>
</evidence>
<keyword evidence="9" id="KW-0406">Ion transport</keyword>
<keyword evidence="5" id="KW-0631">Potassium channel</keyword>
<dbReference type="PANTHER" id="PTHR11537:SF254">
    <property type="entry name" value="POTASSIUM VOLTAGE-GATED CHANNEL PROTEIN SHAB"/>
    <property type="match status" value="1"/>
</dbReference>
<keyword evidence="10 13" id="KW-0472">Membrane</keyword>
<protein>
    <recommendedName>
        <fullName evidence="14">EF-hand domain-containing protein</fullName>
    </recommendedName>
</protein>
<dbReference type="InterPro" id="IPR028325">
    <property type="entry name" value="VG_K_chnl"/>
</dbReference>
<dbReference type="Gene3D" id="1.10.287.70">
    <property type="match status" value="1"/>
</dbReference>
<accession>A0ABN9RGV3</accession>
<evidence type="ECO:0000256" key="13">
    <source>
        <dbReference type="SAM" id="Phobius"/>
    </source>
</evidence>
<feature type="compositionally biased region" description="Basic and acidic residues" evidence="12">
    <location>
        <begin position="217"/>
        <end position="233"/>
    </location>
</feature>
<evidence type="ECO:0000256" key="2">
    <source>
        <dbReference type="ARBA" id="ARBA00022448"/>
    </source>
</evidence>
<keyword evidence="7" id="KW-0630">Potassium</keyword>
<reference evidence="15" key="1">
    <citation type="submission" date="2023-10" db="EMBL/GenBank/DDBJ databases">
        <authorList>
            <person name="Chen Y."/>
            <person name="Shah S."/>
            <person name="Dougan E. K."/>
            <person name="Thang M."/>
            <person name="Chan C."/>
        </authorList>
    </citation>
    <scope>NUCLEOTIDE SEQUENCE [LARGE SCALE GENOMIC DNA]</scope>
</reference>
<keyword evidence="4 13" id="KW-0812">Transmembrane</keyword>
<feature type="transmembrane region" description="Helical" evidence="13">
    <location>
        <begin position="30"/>
        <end position="52"/>
    </location>
</feature>
<keyword evidence="11" id="KW-0407">Ion channel</keyword>
<comment type="caution">
    <text evidence="15">The sequence shown here is derived from an EMBL/GenBank/DDBJ whole genome shotgun (WGS) entry which is preliminary data.</text>
</comment>
<keyword evidence="2" id="KW-0813">Transport</keyword>
<evidence type="ECO:0000313" key="15">
    <source>
        <dbReference type="EMBL" id="CAK0817254.1"/>
    </source>
</evidence>
<feature type="transmembrane region" description="Helical" evidence="13">
    <location>
        <begin position="89"/>
        <end position="113"/>
    </location>
</feature>
<feature type="transmembrane region" description="Helical" evidence="13">
    <location>
        <begin position="59"/>
        <end position="77"/>
    </location>
</feature>
<dbReference type="CDD" id="cd00051">
    <property type="entry name" value="EFh"/>
    <property type="match status" value="1"/>
</dbReference>
<feature type="domain" description="EF-hand" evidence="14">
    <location>
        <begin position="138"/>
        <end position="173"/>
    </location>
</feature>
<proteinExistence type="predicted"/>
<feature type="domain" description="EF-hand" evidence="14">
    <location>
        <begin position="174"/>
        <end position="209"/>
    </location>
</feature>
<dbReference type="InterPro" id="IPR011992">
    <property type="entry name" value="EF-hand-dom_pair"/>
</dbReference>
<organism evidence="15 16">
    <name type="scientific">Prorocentrum cordatum</name>
    <dbReference type="NCBI Taxonomy" id="2364126"/>
    <lineage>
        <taxon>Eukaryota</taxon>
        <taxon>Sar</taxon>
        <taxon>Alveolata</taxon>
        <taxon>Dinophyceae</taxon>
        <taxon>Prorocentrales</taxon>
        <taxon>Prorocentraceae</taxon>
        <taxon>Prorocentrum</taxon>
    </lineage>
</organism>
<evidence type="ECO:0000259" key="14">
    <source>
        <dbReference type="PROSITE" id="PS50222"/>
    </source>
</evidence>
<dbReference type="SUPFAM" id="SSF47473">
    <property type="entry name" value="EF-hand"/>
    <property type="match status" value="1"/>
</dbReference>
<evidence type="ECO:0000256" key="11">
    <source>
        <dbReference type="ARBA" id="ARBA00023303"/>
    </source>
</evidence>
<evidence type="ECO:0000313" key="16">
    <source>
        <dbReference type="Proteomes" id="UP001189429"/>
    </source>
</evidence>
<evidence type="ECO:0000256" key="9">
    <source>
        <dbReference type="ARBA" id="ARBA00023065"/>
    </source>
</evidence>
<dbReference type="SUPFAM" id="SSF81324">
    <property type="entry name" value="Voltage-gated potassium channels"/>
    <property type="match status" value="1"/>
</dbReference>
<dbReference type="PROSITE" id="PS50222">
    <property type="entry name" value="EF_HAND_2"/>
    <property type="match status" value="2"/>
</dbReference>
<evidence type="ECO:0000256" key="5">
    <source>
        <dbReference type="ARBA" id="ARBA00022826"/>
    </source>
</evidence>
<sequence>MPTAPLVTTRFSSQADKVYLHQLGRSLLKALPVLIFIYCLILLGFSGLLFVVENRSNLHTYYYSMWLTIVSMTTLGYGDVTPKTDQGRLVIGCCVLCTMFYTAIPLGIIGNAFNDVWKNRDRILLMQRARNGMKQAGYTAKDVGKLFRIFDKDRDGLLNLKEFSWMVEGMRLGLTRERVYELYELFDDDDSGGIDEREFVRGLFPERYHELYGNMDANERPTDRDLKRNHDTLMSESGNEPGLVRSASGTAARLGRSTLRPGR</sequence>
<dbReference type="PANTHER" id="PTHR11537">
    <property type="entry name" value="VOLTAGE-GATED POTASSIUM CHANNEL"/>
    <property type="match status" value="1"/>
</dbReference>